<proteinExistence type="predicted"/>
<organism evidence="1 2">
    <name type="scientific">Rhabditophanes sp. KR3021</name>
    <dbReference type="NCBI Taxonomy" id="114890"/>
    <lineage>
        <taxon>Eukaryota</taxon>
        <taxon>Metazoa</taxon>
        <taxon>Ecdysozoa</taxon>
        <taxon>Nematoda</taxon>
        <taxon>Chromadorea</taxon>
        <taxon>Rhabditida</taxon>
        <taxon>Tylenchina</taxon>
        <taxon>Panagrolaimomorpha</taxon>
        <taxon>Strongyloidoidea</taxon>
        <taxon>Alloionematidae</taxon>
        <taxon>Rhabditophanes</taxon>
    </lineage>
</organism>
<accession>A0AC35UAU7</accession>
<reference evidence="2" key="1">
    <citation type="submission" date="2016-11" db="UniProtKB">
        <authorList>
            <consortium name="WormBaseParasite"/>
        </authorList>
    </citation>
    <scope>IDENTIFICATION</scope>
    <source>
        <strain evidence="2">KR3021</strain>
    </source>
</reference>
<dbReference type="WBParaSite" id="RSKR_0000964000.1">
    <property type="protein sequence ID" value="RSKR_0000964000.1"/>
    <property type="gene ID" value="RSKR_0000964000"/>
</dbReference>
<protein>
    <submittedName>
        <fullName evidence="2">N-acetylglucosamine-6-phosphate deacetylase</fullName>
    </submittedName>
</protein>
<name>A0AC35UAU7_9BILA</name>
<evidence type="ECO:0000313" key="2">
    <source>
        <dbReference type="WBParaSite" id="RSKR_0000964000.1"/>
    </source>
</evidence>
<sequence length="417" mass="45146">MLKISYKDEYLSHPNKDKLIQFTNCFILKKESIIKYDLWVLNGKVISGLNVFFDQKKVADIQVDCEGLVVSPGFIDLQLNGGFGVDFSSLDSTNFVEGVQYVANKLLCHGVTAFCPTIITSNKDYYHEVLPLFENINLNAKTDIATILGAHLEGPFICRTKKGAHSEAHVIDSFGSSVAHKIHSIYGDNLKNVSIVTLAPELKGAGEAIEYLVSNDIQVSLGHSSSTLSDGEAGFAKGATKVTHLFNAMKTYHHRDPGLIGLLTSNNLPPSRQFYYGIIADGVHTHVSALRLAYRTNPKGLLLVTDAMAALGMGNGIHRLGDHAIDVKDGHATVHNSDITAGSVASMPECVRGVCESTGCSLGEALTASTTKPAAMVKQTNKRGDLFELGSDADFILIDQNVSIFATFVLSKRVFIR</sequence>
<evidence type="ECO:0000313" key="1">
    <source>
        <dbReference type="Proteomes" id="UP000095286"/>
    </source>
</evidence>
<dbReference type="Proteomes" id="UP000095286">
    <property type="component" value="Unplaced"/>
</dbReference>